<comment type="subcellular location">
    <subcellularLocation>
        <location evidence="1">Membrane</location>
        <topology evidence="1">Multi-pass membrane protein</topology>
    </subcellularLocation>
</comment>
<dbReference type="PANTHER" id="PTHR34975">
    <property type="entry name" value="SPORE GERMINATION PROTEIN A2"/>
    <property type="match status" value="1"/>
</dbReference>
<feature type="transmembrane region" description="Helical" evidence="8">
    <location>
        <begin position="74"/>
        <end position="98"/>
    </location>
</feature>
<feature type="transmembrane region" description="Helical" evidence="8">
    <location>
        <begin position="270"/>
        <end position="299"/>
    </location>
</feature>
<feature type="transmembrane region" description="Helical" evidence="8">
    <location>
        <begin position="12"/>
        <end position="35"/>
    </location>
</feature>
<feature type="transmembrane region" description="Helical" evidence="8">
    <location>
        <begin position="220"/>
        <end position="250"/>
    </location>
</feature>
<name>A0A117LAX8_9THEO</name>
<protein>
    <submittedName>
        <fullName evidence="9">Spore germination protein KB</fullName>
    </submittedName>
</protein>
<dbReference type="PANTHER" id="PTHR34975:SF2">
    <property type="entry name" value="SPORE GERMINATION PROTEIN A2"/>
    <property type="match status" value="1"/>
</dbReference>
<keyword evidence="3" id="KW-0813">Transport</keyword>
<evidence type="ECO:0000256" key="5">
    <source>
        <dbReference type="ARBA" id="ARBA00022692"/>
    </source>
</evidence>
<evidence type="ECO:0000256" key="7">
    <source>
        <dbReference type="ARBA" id="ARBA00023136"/>
    </source>
</evidence>
<accession>A0A117LAX8</accession>
<proteinExistence type="inferred from homology"/>
<evidence type="ECO:0000256" key="6">
    <source>
        <dbReference type="ARBA" id="ARBA00022989"/>
    </source>
</evidence>
<evidence type="ECO:0000256" key="4">
    <source>
        <dbReference type="ARBA" id="ARBA00022544"/>
    </source>
</evidence>
<comment type="similarity">
    <text evidence="2">Belongs to the amino acid-polyamine-organocation (APC) superfamily. Spore germination protein (SGP) (TC 2.A.3.9) family.</text>
</comment>
<feature type="transmembrane region" description="Helical" evidence="8">
    <location>
        <begin position="185"/>
        <end position="208"/>
    </location>
</feature>
<evidence type="ECO:0000313" key="9">
    <source>
        <dbReference type="EMBL" id="KUK36083.1"/>
    </source>
</evidence>
<evidence type="ECO:0000256" key="2">
    <source>
        <dbReference type="ARBA" id="ARBA00007998"/>
    </source>
</evidence>
<evidence type="ECO:0000313" key="10">
    <source>
        <dbReference type="Proteomes" id="UP000053326"/>
    </source>
</evidence>
<feature type="transmembrane region" description="Helical" evidence="8">
    <location>
        <begin position="306"/>
        <end position="325"/>
    </location>
</feature>
<feature type="transmembrane region" description="Helical" evidence="8">
    <location>
        <begin position="41"/>
        <end position="62"/>
    </location>
</feature>
<keyword evidence="6 8" id="KW-1133">Transmembrane helix</keyword>
<keyword evidence="7 8" id="KW-0472">Membrane</keyword>
<keyword evidence="5 8" id="KW-0812">Transmembrane</keyword>
<feature type="transmembrane region" description="Helical" evidence="8">
    <location>
        <begin position="148"/>
        <end position="165"/>
    </location>
</feature>
<dbReference type="EMBL" id="LGFO01000168">
    <property type="protein sequence ID" value="KUK36083.1"/>
    <property type="molecule type" value="Genomic_DNA"/>
</dbReference>
<sequence length="367" mass="40334">MLDKGRITSVQLLFLLIITDAATAFLFIPAGIIQFAGRDSWLGAAVFASLFGLAVALVSIGLARRFPQQVLAEYLPEILGGISGKILAAVYTAVFVHYTAVIVNECSTFIHVAFLRETPLTILEILIALAAVYGAYLGIEVIARQNELVWPVWLLSLFLVLLLVAKEINPDNLRPFLENGVLPVLKGSAVIGPFRGEIFLLLMLFPYLHRQREALKTAGYFLVAEAVISGTITAVIIGVFGDIVPTYMLFPIYELAWYISTAQFLERIQILIVVMWIAGVIVKMAVFYHSAAVAAAATLGLKNYRITILPIMAATVVISRVFYGTHLQLTDFLFKILPYYGPAVELLIPALILLIAIIRRKGGEKPK</sequence>
<evidence type="ECO:0000256" key="3">
    <source>
        <dbReference type="ARBA" id="ARBA00022448"/>
    </source>
</evidence>
<evidence type="ECO:0000256" key="1">
    <source>
        <dbReference type="ARBA" id="ARBA00004141"/>
    </source>
</evidence>
<dbReference type="GO" id="GO:0016020">
    <property type="term" value="C:membrane"/>
    <property type="evidence" value="ECO:0007669"/>
    <property type="project" value="UniProtKB-SubCell"/>
</dbReference>
<feature type="transmembrane region" description="Helical" evidence="8">
    <location>
        <begin position="337"/>
        <end position="358"/>
    </location>
</feature>
<keyword evidence="4" id="KW-0309">Germination</keyword>
<organism evidence="9 10">
    <name type="scientific">Thermacetogenium phaeum</name>
    <dbReference type="NCBI Taxonomy" id="85874"/>
    <lineage>
        <taxon>Bacteria</taxon>
        <taxon>Bacillati</taxon>
        <taxon>Bacillota</taxon>
        <taxon>Clostridia</taxon>
        <taxon>Thermoanaerobacterales</taxon>
        <taxon>Thermoanaerobacteraceae</taxon>
        <taxon>Thermacetogenium</taxon>
    </lineage>
</organism>
<dbReference type="InterPro" id="IPR004761">
    <property type="entry name" value="Spore_GerAB"/>
</dbReference>
<evidence type="ECO:0000256" key="8">
    <source>
        <dbReference type="SAM" id="Phobius"/>
    </source>
</evidence>
<feature type="transmembrane region" description="Helical" evidence="8">
    <location>
        <begin position="118"/>
        <end position="136"/>
    </location>
</feature>
<dbReference type="GO" id="GO:0009847">
    <property type="term" value="P:spore germination"/>
    <property type="evidence" value="ECO:0007669"/>
    <property type="project" value="InterPro"/>
</dbReference>
<dbReference type="AlphaFoldDB" id="A0A117LAX8"/>
<dbReference type="Proteomes" id="UP000053326">
    <property type="component" value="Unassembled WGS sequence"/>
</dbReference>
<comment type="caution">
    <text evidence="9">The sequence shown here is derived from an EMBL/GenBank/DDBJ whole genome shotgun (WGS) entry which is preliminary data.</text>
</comment>
<dbReference type="NCBIfam" id="TIGR00912">
    <property type="entry name" value="2A0309"/>
    <property type="match status" value="1"/>
</dbReference>
<dbReference type="Pfam" id="PF03845">
    <property type="entry name" value="Spore_permease"/>
    <property type="match status" value="1"/>
</dbReference>
<gene>
    <name evidence="9" type="ORF">XD66_1209</name>
</gene>
<reference evidence="10" key="1">
    <citation type="journal article" date="2015" name="MBio">
        <title>Genome-Resolved Metagenomic Analysis Reveals Roles for Candidate Phyla and Other Microbial Community Members in Biogeochemical Transformations in Oil Reservoirs.</title>
        <authorList>
            <person name="Hu P."/>
            <person name="Tom L."/>
            <person name="Singh A."/>
            <person name="Thomas B.C."/>
            <person name="Baker B.J."/>
            <person name="Piceno Y.M."/>
            <person name="Andersen G.L."/>
            <person name="Banfield J.F."/>
        </authorList>
    </citation>
    <scope>NUCLEOTIDE SEQUENCE [LARGE SCALE GENOMIC DNA]</scope>
</reference>